<comment type="similarity">
    <text evidence="2">Belongs to the UPF0014 family.</text>
</comment>
<dbReference type="PANTHER" id="PTHR30028">
    <property type="entry name" value="UPF0014 INNER MEMBRANE PROTEIN YBBM-RELATED"/>
    <property type="match status" value="1"/>
</dbReference>
<keyword evidence="7" id="KW-0067">ATP-binding</keyword>
<evidence type="ECO:0000256" key="9">
    <source>
        <dbReference type="ARBA" id="ARBA00023136"/>
    </source>
</evidence>
<evidence type="ECO:0000313" key="12">
    <source>
        <dbReference type="EMBL" id="KAK4522732.1"/>
    </source>
</evidence>
<feature type="transmembrane region" description="Helical" evidence="10">
    <location>
        <begin position="356"/>
        <end position="377"/>
    </location>
</feature>
<dbReference type="Gene3D" id="3.40.50.300">
    <property type="entry name" value="P-loop containing nucleotide triphosphate hydrolases"/>
    <property type="match status" value="1"/>
</dbReference>
<dbReference type="AlphaFoldDB" id="A0AAV9I7H5"/>
<dbReference type="GO" id="GO:0016887">
    <property type="term" value="F:ATP hydrolysis activity"/>
    <property type="evidence" value="ECO:0007669"/>
    <property type="project" value="InterPro"/>
</dbReference>
<keyword evidence="13" id="KW-1185">Reference proteome</keyword>
<dbReference type="Pfam" id="PF03649">
    <property type="entry name" value="UPF0014"/>
    <property type="match status" value="1"/>
</dbReference>
<protein>
    <recommendedName>
        <fullName evidence="3">Probable ATP-dependent transporter ycf16</fullName>
    </recommendedName>
</protein>
<evidence type="ECO:0000256" key="5">
    <source>
        <dbReference type="ARBA" id="ARBA00022692"/>
    </source>
</evidence>
<keyword evidence="9 10" id="KW-0472">Membrane</keyword>
<evidence type="ECO:0000256" key="7">
    <source>
        <dbReference type="ARBA" id="ARBA00022840"/>
    </source>
</evidence>
<dbReference type="SUPFAM" id="SSF52540">
    <property type="entry name" value="P-loop containing nucleoside triphosphate hydrolases"/>
    <property type="match status" value="1"/>
</dbReference>
<evidence type="ECO:0000313" key="13">
    <source>
        <dbReference type="Proteomes" id="UP001300502"/>
    </source>
</evidence>
<evidence type="ECO:0000256" key="1">
    <source>
        <dbReference type="ARBA" id="ARBA00004141"/>
    </source>
</evidence>
<dbReference type="InterPro" id="IPR005226">
    <property type="entry name" value="UPF0014_fam"/>
</dbReference>
<dbReference type="SMART" id="SM00382">
    <property type="entry name" value="AAA"/>
    <property type="match status" value="1"/>
</dbReference>
<sequence>MSNSFSDITTPLQGDNVASPLTLSAALSLRDVSLTTTANKEILSHIDWDVYQGSTAVVIGPSGSGKTRLVRLLNRLDEASSGSISVFGIDIKQWNPHLLRRKVVYVAQTPYLSQNTVRENLEIICKLGVISRSTFEGNLEEALEIAGFQKSLLDHSVNTLSGGEKQRLSIARALLLTPEVLILDEPTSSLDGLGAQSFLQRLNQWRQKSNSTLIVISHRFADLSVLGGHLLMLNSGKVALKGETWSILNSSDGEQNHNMSCPDTGAIPLDPGQLVFAGGFLIANIVVIHLLELGLERDITLGGFRATIQLLMVGYFLRWVFLTRQVAVVMLAFGIMLSVAVWTATRRVKRKLPGLLYKSALSIVLGSGITTVIVTAFVIGTDPWWDPRYFLPLAGMIVGNAMNAAALVSERMVSEIISRQGEIEALLSLAATPRQAVAPALRAALRSSMIPSINGMMTVGLVSLPGMMTGQMLGGADPSVAARYQLMIVFVLAGATSAVAVSLSMLLYHSFFTSAWQLKKELVASE</sequence>
<evidence type="ECO:0000256" key="8">
    <source>
        <dbReference type="ARBA" id="ARBA00022989"/>
    </source>
</evidence>
<keyword evidence="4" id="KW-0813">Transport</keyword>
<feature type="transmembrane region" description="Helical" evidence="10">
    <location>
        <begin position="484"/>
        <end position="508"/>
    </location>
</feature>
<dbReference type="PROSITE" id="PS00211">
    <property type="entry name" value="ABC_TRANSPORTER_1"/>
    <property type="match status" value="1"/>
</dbReference>
<comment type="caution">
    <text evidence="12">The sequence shown here is derived from an EMBL/GenBank/DDBJ whole genome shotgun (WGS) entry which is preliminary data.</text>
</comment>
<dbReference type="GO" id="GO:0005524">
    <property type="term" value="F:ATP binding"/>
    <property type="evidence" value="ECO:0007669"/>
    <property type="project" value="UniProtKB-KW"/>
</dbReference>
<dbReference type="EMBL" id="JANCYU010000007">
    <property type="protein sequence ID" value="KAK4522732.1"/>
    <property type="molecule type" value="Genomic_DNA"/>
</dbReference>
<feature type="transmembrane region" description="Helical" evidence="10">
    <location>
        <begin position="327"/>
        <end position="344"/>
    </location>
</feature>
<comment type="subcellular location">
    <subcellularLocation>
        <location evidence="1">Membrane</location>
        <topology evidence="1">Multi-pass membrane protein</topology>
    </subcellularLocation>
</comment>
<keyword evidence="5 10" id="KW-0812">Transmembrane</keyword>
<proteinExistence type="inferred from homology"/>
<keyword evidence="8 10" id="KW-1133">Transmembrane helix</keyword>
<dbReference type="InterPro" id="IPR003593">
    <property type="entry name" value="AAA+_ATPase"/>
</dbReference>
<keyword evidence="6" id="KW-0547">Nucleotide-binding</keyword>
<gene>
    <name evidence="12" type="ORF">GAYE_PCTG14G0622</name>
</gene>
<dbReference type="GO" id="GO:0055085">
    <property type="term" value="P:transmembrane transport"/>
    <property type="evidence" value="ECO:0007669"/>
    <property type="project" value="InterPro"/>
</dbReference>
<reference evidence="12 13" key="1">
    <citation type="submission" date="2022-07" db="EMBL/GenBank/DDBJ databases">
        <title>Genome-wide signatures of adaptation to extreme environments.</title>
        <authorList>
            <person name="Cho C.H."/>
            <person name="Yoon H.S."/>
        </authorList>
    </citation>
    <scope>NUCLEOTIDE SEQUENCE [LARGE SCALE GENOMIC DNA]</scope>
    <source>
        <strain evidence="12 13">108.79 E11</strain>
    </source>
</reference>
<dbReference type="InterPro" id="IPR003439">
    <property type="entry name" value="ABC_transporter-like_ATP-bd"/>
</dbReference>
<evidence type="ECO:0000256" key="10">
    <source>
        <dbReference type="SAM" id="Phobius"/>
    </source>
</evidence>
<organism evidence="12 13">
    <name type="scientific">Galdieria yellowstonensis</name>
    <dbReference type="NCBI Taxonomy" id="3028027"/>
    <lineage>
        <taxon>Eukaryota</taxon>
        <taxon>Rhodophyta</taxon>
        <taxon>Bangiophyceae</taxon>
        <taxon>Galdieriales</taxon>
        <taxon>Galdieriaceae</taxon>
        <taxon>Galdieria</taxon>
    </lineage>
</organism>
<dbReference type="PANTHER" id="PTHR30028:SF0">
    <property type="entry name" value="PROTEIN ALUMINUM SENSITIVE 3"/>
    <property type="match status" value="1"/>
</dbReference>
<feature type="domain" description="ABC transporter" evidence="11">
    <location>
        <begin position="27"/>
        <end position="260"/>
    </location>
</feature>
<name>A0AAV9I7H5_9RHOD</name>
<accession>A0AAV9I7H5</accession>
<dbReference type="Proteomes" id="UP001300502">
    <property type="component" value="Unassembled WGS sequence"/>
</dbReference>
<evidence type="ECO:0000256" key="6">
    <source>
        <dbReference type="ARBA" id="ARBA00022741"/>
    </source>
</evidence>
<evidence type="ECO:0000259" key="11">
    <source>
        <dbReference type="PROSITE" id="PS50893"/>
    </source>
</evidence>
<feature type="transmembrane region" description="Helical" evidence="10">
    <location>
        <begin position="389"/>
        <end position="409"/>
    </location>
</feature>
<dbReference type="InterPro" id="IPR015856">
    <property type="entry name" value="ABC_transpr_CbiO/EcfA_su"/>
</dbReference>
<dbReference type="Pfam" id="PF00005">
    <property type="entry name" value="ABC_tran"/>
    <property type="match status" value="1"/>
</dbReference>
<evidence type="ECO:0000256" key="3">
    <source>
        <dbReference type="ARBA" id="ARBA00014334"/>
    </source>
</evidence>
<dbReference type="PROSITE" id="PS50893">
    <property type="entry name" value="ABC_TRANSPORTER_2"/>
    <property type="match status" value="1"/>
</dbReference>
<evidence type="ECO:0000256" key="4">
    <source>
        <dbReference type="ARBA" id="ARBA00022448"/>
    </source>
</evidence>
<dbReference type="CDD" id="cd03225">
    <property type="entry name" value="ABC_cobalt_CbiO_domain1"/>
    <property type="match status" value="1"/>
</dbReference>
<feature type="transmembrane region" description="Helical" evidence="10">
    <location>
        <begin position="443"/>
        <end position="464"/>
    </location>
</feature>
<dbReference type="InterPro" id="IPR017871">
    <property type="entry name" value="ABC_transporter-like_CS"/>
</dbReference>
<evidence type="ECO:0000256" key="2">
    <source>
        <dbReference type="ARBA" id="ARBA00005268"/>
    </source>
</evidence>
<dbReference type="InterPro" id="IPR027417">
    <property type="entry name" value="P-loop_NTPase"/>
</dbReference>
<dbReference type="GO" id="GO:0005886">
    <property type="term" value="C:plasma membrane"/>
    <property type="evidence" value="ECO:0007669"/>
    <property type="project" value="TreeGrafter"/>
</dbReference>